<dbReference type="EMBL" id="BAAAHE010000037">
    <property type="protein sequence ID" value="GAA0630041.1"/>
    <property type="molecule type" value="Genomic_DNA"/>
</dbReference>
<evidence type="ECO:0000256" key="1">
    <source>
        <dbReference type="SAM" id="MobiDB-lite"/>
    </source>
</evidence>
<dbReference type="Pfam" id="PF11241">
    <property type="entry name" value="DUF3043"/>
    <property type="match status" value="1"/>
</dbReference>
<evidence type="ECO:0000256" key="2">
    <source>
        <dbReference type="SAM" id="Phobius"/>
    </source>
</evidence>
<organism evidence="3 4">
    <name type="scientific">Sporichthya brevicatena</name>
    <dbReference type="NCBI Taxonomy" id="171442"/>
    <lineage>
        <taxon>Bacteria</taxon>
        <taxon>Bacillati</taxon>
        <taxon>Actinomycetota</taxon>
        <taxon>Actinomycetes</taxon>
        <taxon>Sporichthyales</taxon>
        <taxon>Sporichthyaceae</taxon>
        <taxon>Sporichthya</taxon>
    </lineage>
</organism>
<feature type="transmembrane region" description="Helical" evidence="2">
    <location>
        <begin position="98"/>
        <end position="119"/>
    </location>
</feature>
<dbReference type="RefSeq" id="WP_344607512.1">
    <property type="nucleotide sequence ID" value="NZ_BAAAHE010000037.1"/>
</dbReference>
<keyword evidence="4" id="KW-1185">Reference proteome</keyword>
<name>A0ABP3SA05_9ACTN</name>
<keyword evidence="2" id="KW-1133">Transmembrane helix</keyword>
<keyword evidence="2" id="KW-0472">Membrane</keyword>
<dbReference type="Proteomes" id="UP001500957">
    <property type="component" value="Unassembled WGS sequence"/>
</dbReference>
<dbReference type="InterPro" id="IPR021403">
    <property type="entry name" value="DUF3043"/>
</dbReference>
<gene>
    <name evidence="3" type="ORF">GCM10009547_37180</name>
</gene>
<protein>
    <submittedName>
        <fullName evidence="3">DUF3043 domain-containing protein</fullName>
    </submittedName>
</protein>
<reference evidence="4" key="1">
    <citation type="journal article" date="2019" name="Int. J. Syst. Evol. Microbiol.">
        <title>The Global Catalogue of Microorganisms (GCM) 10K type strain sequencing project: providing services to taxonomists for standard genome sequencing and annotation.</title>
        <authorList>
            <consortium name="The Broad Institute Genomics Platform"/>
            <consortium name="The Broad Institute Genome Sequencing Center for Infectious Disease"/>
            <person name="Wu L."/>
            <person name="Ma J."/>
        </authorList>
    </citation>
    <scope>NUCLEOTIDE SEQUENCE [LARGE SCALE GENOMIC DNA]</scope>
    <source>
        <strain evidence="4">JCM 10671</strain>
    </source>
</reference>
<keyword evidence="2" id="KW-0812">Transmembrane</keyword>
<feature type="transmembrane region" description="Helical" evidence="2">
    <location>
        <begin position="125"/>
        <end position="143"/>
    </location>
</feature>
<evidence type="ECO:0000313" key="3">
    <source>
        <dbReference type="EMBL" id="GAA0630041.1"/>
    </source>
</evidence>
<sequence>MFTRRDRESATTEAPSAPVVESGKGRPTPKRREAEKERRERIRPPRDSRERAKMQRKKRSETTRLMREALNNGDERYLPNRDKGPVRKFCRDWVDGRLTAAEFFMPIALASLVLMVAGANGIGGSLSSVMILVVLVDSAILTVQLKKALKRKFPDESRRGAVSYTLMRALTWRSMRTPKPQVPRGFRPS</sequence>
<evidence type="ECO:0000313" key="4">
    <source>
        <dbReference type="Proteomes" id="UP001500957"/>
    </source>
</evidence>
<feature type="compositionally biased region" description="Basic and acidic residues" evidence="1">
    <location>
        <begin position="30"/>
        <end position="53"/>
    </location>
</feature>
<feature type="compositionally biased region" description="Basic and acidic residues" evidence="1">
    <location>
        <begin position="1"/>
        <end position="10"/>
    </location>
</feature>
<proteinExistence type="predicted"/>
<comment type="caution">
    <text evidence="3">The sequence shown here is derived from an EMBL/GenBank/DDBJ whole genome shotgun (WGS) entry which is preliminary data.</text>
</comment>
<feature type="region of interest" description="Disordered" evidence="1">
    <location>
        <begin position="1"/>
        <end position="64"/>
    </location>
</feature>
<accession>A0ABP3SA05</accession>